<feature type="compositionally biased region" description="Basic and acidic residues" evidence="1">
    <location>
        <begin position="1"/>
        <end position="37"/>
    </location>
</feature>
<evidence type="ECO:0000313" key="2">
    <source>
        <dbReference type="EMBL" id="GLQ58731.1"/>
    </source>
</evidence>
<name>A0ABQ5WF70_GLUJA</name>
<comment type="caution">
    <text evidence="2">The sequence shown here is derived from an EMBL/GenBank/DDBJ whole genome shotgun (WGS) entry which is preliminary data.</text>
</comment>
<reference evidence="3" key="1">
    <citation type="journal article" date="2019" name="Int. J. Syst. Evol. Microbiol.">
        <title>The Global Catalogue of Microorganisms (GCM) 10K type strain sequencing project: providing services to taxonomists for standard genome sequencing and annotation.</title>
        <authorList>
            <consortium name="The Broad Institute Genomics Platform"/>
            <consortium name="The Broad Institute Genome Sequencing Center for Infectious Disease"/>
            <person name="Wu L."/>
            <person name="Ma J."/>
        </authorList>
    </citation>
    <scope>NUCLEOTIDE SEQUENCE [LARGE SCALE GENOMIC DNA]</scope>
    <source>
        <strain evidence="3">NBRC 3271</strain>
    </source>
</reference>
<proteinExistence type="predicted"/>
<dbReference type="EMBL" id="BSNT01000016">
    <property type="protein sequence ID" value="GLQ58731.1"/>
    <property type="molecule type" value="Genomic_DNA"/>
</dbReference>
<evidence type="ECO:0000313" key="3">
    <source>
        <dbReference type="Proteomes" id="UP001156613"/>
    </source>
</evidence>
<evidence type="ECO:0000256" key="1">
    <source>
        <dbReference type="SAM" id="MobiDB-lite"/>
    </source>
</evidence>
<protein>
    <recommendedName>
        <fullName evidence="4">Transcriptional regulator</fullName>
    </recommendedName>
</protein>
<keyword evidence="3" id="KW-1185">Reference proteome</keyword>
<dbReference type="Proteomes" id="UP001156613">
    <property type="component" value="Unassembled WGS sequence"/>
</dbReference>
<evidence type="ECO:0008006" key="4">
    <source>
        <dbReference type="Google" id="ProtNLM"/>
    </source>
</evidence>
<accession>A0ABQ5WF70</accession>
<feature type="region of interest" description="Disordered" evidence="1">
    <location>
        <begin position="1"/>
        <end position="62"/>
    </location>
</feature>
<organism evidence="2 3">
    <name type="scientific">Gluconobacter japonicus</name>
    <dbReference type="NCBI Taxonomy" id="376620"/>
    <lineage>
        <taxon>Bacteria</taxon>
        <taxon>Pseudomonadati</taxon>
        <taxon>Pseudomonadota</taxon>
        <taxon>Alphaproteobacteria</taxon>
        <taxon>Acetobacterales</taxon>
        <taxon>Acetobacteraceae</taxon>
        <taxon>Gluconobacter</taxon>
    </lineage>
</organism>
<sequence length="62" mass="7101">MDKHMTPDSPETDKQPVHLTDKAKAARDARAEREAKALRANLLRRKQQQRLRPETPPTPSES</sequence>
<gene>
    <name evidence="2" type="ORF">GCM10010937_05340</name>
</gene>